<dbReference type="KEGG" id="lgo:JCM16774_1852"/>
<evidence type="ECO:0000313" key="2">
    <source>
        <dbReference type="Proteomes" id="UP000321606"/>
    </source>
</evidence>
<reference evidence="1 2" key="1">
    <citation type="submission" date="2019-07" db="EMBL/GenBank/DDBJ databases">
        <title>Complete Genome Sequence of Leptotrichia goodfellowii Strain JCM 16774.</title>
        <authorList>
            <person name="Watanabe S."/>
            <person name="Cui L."/>
        </authorList>
    </citation>
    <scope>NUCLEOTIDE SEQUENCE [LARGE SCALE GENOMIC DNA]</scope>
    <source>
        <strain evidence="1 2">JCM16774</strain>
    </source>
</reference>
<dbReference type="Proteomes" id="UP000321606">
    <property type="component" value="Chromosome"/>
</dbReference>
<name>A0A510JCV0_9FUSO</name>
<dbReference type="EMBL" id="AP019822">
    <property type="protein sequence ID" value="BBM36906.1"/>
    <property type="molecule type" value="Genomic_DNA"/>
</dbReference>
<proteinExistence type="predicted"/>
<gene>
    <name evidence="1" type="ORF">JCM16774_1852</name>
</gene>
<sequence>MRKILILMLSFLLFQQCDDIFTIIERRKNEKASKRILDNTIEEMRKDYNLILDENKYEVKALGIMPGSVFTRLYYFGIREKEPVKYKSKYFKEYEGYYVFNGSMYDEEKWGFKFSQDLFGILSIGLRPYVLNEVLYDKTKGNNFEEIEKIFDESGYKIKANFGEYWRCGVIDEDIGGAANLNFVKDKKCEEEYYDEERHVNIRIGIKKYMEKFKEYFSIERNLETIDWEEYMKFNKIYPLLEFEIEGISEEELKKLRKKIKPYFNDKILYIKLIDTVKIVD</sequence>
<dbReference type="AlphaFoldDB" id="A0A510JCV0"/>
<organism evidence="1 2">
    <name type="scientific">Pseudoleptotrichia goodfellowii</name>
    <dbReference type="NCBI Taxonomy" id="157692"/>
    <lineage>
        <taxon>Bacteria</taxon>
        <taxon>Fusobacteriati</taxon>
        <taxon>Fusobacteriota</taxon>
        <taxon>Fusobacteriia</taxon>
        <taxon>Fusobacteriales</taxon>
        <taxon>Leptotrichiaceae</taxon>
        <taxon>Pseudoleptotrichia</taxon>
    </lineage>
</organism>
<dbReference type="OrthoDB" id="79648at2"/>
<dbReference type="RefSeq" id="WP_146966550.1">
    <property type="nucleotide sequence ID" value="NZ_AP019822.1"/>
</dbReference>
<protein>
    <submittedName>
        <fullName evidence="1">Uncharacterized protein</fullName>
    </submittedName>
</protein>
<evidence type="ECO:0000313" key="1">
    <source>
        <dbReference type="EMBL" id="BBM36906.1"/>
    </source>
</evidence>
<accession>A0A510JCV0</accession>
<dbReference type="STRING" id="714315.GCA_000516535_01859"/>